<dbReference type="InterPro" id="IPR036533">
    <property type="entry name" value="BAG_dom_sf"/>
</dbReference>
<dbReference type="Pfam" id="PF02179">
    <property type="entry name" value="BAG"/>
    <property type="match status" value="1"/>
</dbReference>
<feature type="region of interest" description="Disordered" evidence="2">
    <location>
        <begin position="156"/>
        <end position="184"/>
    </location>
</feature>
<keyword evidence="5" id="KW-1185">Reference proteome</keyword>
<dbReference type="PANTHER" id="PTHR12329">
    <property type="entry name" value="BCL2-ASSOCIATED ATHANOGENE"/>
    <property type="match status" value="1"/>
</dbReference>
<evidence type="ECO:0000256" key="2">
    <source>
        <dbReference type="SAM" id="MobiDB-lite"/>
    </source>
</evidence>
<name>A0A5P1FQ38_ASPOF</name>
<sequence>MCAEWKTKFEDGDWCGDPPQCSGDGDASSRQGGEDAGLEEAIGARLTAWAVQVSDVESTISKGKKVADEDLSSLIEQLMTQLVKLDAIVAEGDLKLQKRVQIRRIQKYVETLDLLKIKNAKTSTIKPQLQHNQRQNKQQASIVVTAEWEMFDSLFGPSTSASSSAGTSSSSSTSAPPRSDWELF</sequence>
<accession>A0A5P1FQ38</accession>
<reference evidence="5" key="1">
    <citation type="journal article" date="2017" name="Nat. Commun.">
        <title>The asparagus genome sheds light on the origin and evolution of a young Y chromosome.</title>
        <authorList>
            <person name="Harkess A."/>
            <person name="Zhou J."/>
            <person name="Xu C."/>
            <person name="Bowers J.E."/>
            <person name="Van der Hulst R."/>
            <person name="Ayyampalayam S."/>
            <person name="Mercati F."/>
            <person name="Riccardi P."/>
            <person name="McKain M.R."/>
            <person name="Kakrana A."/>
            <person name="Tang H."/>
            <person name="Ray J."/>
            <person name="Groenendijk J."/>
            <person name="Arikit S."/>
            <person name="Mathioni S.M."/>
            <person name="Nakano M."/>
            <person name="Shan H."/>
            <person name="Telgmann-Rauber A."/>
            <person name="Kanno A."/>
            <person name="Yue Z."/>
            <person name="Chen H."/>
            <person name="Li W."/>
            <person name="Chen Y."/>
            <person name="Xu X."/>
            <person name="Zhang Y."/>
            <person name="Luo S."/>
            <person name="Chen H."/>
            <person name="Gao J."/>
            <person name="Mao Z."/>
            <person name="Pires J.C."/>
            <person name="Luo M."/>
            <person name="Kudrna D."/>
            <person name="Wing R.A."/>
            <person name="Meyers B.C."/>
            <person name="Yi K."/>
            <person name="Kong H."/>
            <person name="Lavrijsen P."/>
            <person name="Sunseri F."/>
            <person name="Falavigna A."/>
            <person name="Ye Y."/>
            <person name="Leebens-Mack J.H."/>
            <person name="Chen G."/>
        </authorList>
    </citation>
    <scope>NUCLEOTIDE SEQUENCE [LARGE SCALE GENOMIC DNA]</scope>
    <source>
        <strain evidence="5">cv. DH0086</strain>
    </source>
</reference>
<dbReference type="AlphaFoldDB" id="A0A5P1FQ38"/>
<dbReference type="PROSITE" id="PS51035">
    <property type="entry name" value="BAG"/>
    <property type="match status" value="1"/>
</dbReference>
<dbReference type="GO" id="GO:0005737">
    <property type="term" value="C:cytoplasm"/>
    <property type="evidence" value="ECO:0007669"/>
    <property type="project" value="TreeGrafter"/>
</dbReference>
<evidence type="ECO:0000313" key="4">
    <source>
        <dbReference type="EMBL" id="ONK80415.1"/>
    </source>
</evidence>
<dbReference type="Gene3D" id="1.20.58.120">
    <property type="entry name" value="BAG domain"/>
    <property type="match status" value="1"/>
</dbReference>
<evidence type="ECO:0000256" key="1">
    <source>
        <dbReference type="ARBA" id="ARBA00023186"/>
    </source>
</evidence>
<feature type="compositionally biased region" description="Low complexity" evidence="2">
    <location>
        <begin position="156"/>
        <end position="177"/>
    </location>
</feature>
<feature type="domain" description="BAG" evidence="3">
    <location>
        <begin position="74"/>
        <end position="116"/>
    </location>
</feature>
<keyword evidence="1" id="KW-0143">Chaperone</keyword>
<dbReference type="Gramene" id="ONK80415">
    <property type="protein sequence ID" value="ONK80415"/>
    <property type="gene ID" value="A4U43_C01F17490"/>
</dbReference>
<protein>
    <recommendedName>
        <fullName evidence="3">BAG domain-containing protein</fullName>
    </recommendedName>
</protein>
<feature type="compositionally biased region" description="Basic and acidic residues" evidence="2">
    <location>
        <begin position="1"/>
        <end position="11"/>
    </location>
</feature>
<organism evidence="4 5">
    <name type="scientific">Asparagus officinalis</name>
    <name type="common">Garden asparagus</name>
    <dbReference type="NCBI Taxonomy" id="4686"/>
    <lineage>
        <taxon>Eukaryota</taxon>
        <taxon>Viridiplantae</taxon>
        <taxon>Streptophyta</taxon>
        <taxon>Embryophyta</taxon>
        <taxon>Tracheophyta</taxon>
        <taxon>Spermatophyta</taxon>
        <taxon>Magnoliopsida</taxon>
        <taxon>Liliopsida</taxon>
        <taxon>Asparagales</taxon>
        <taxon>Asparagaceae</taxon>
        <taxon>Asparagoideae</taxon>
        <taxon>Asparagus</taxon>
    </lineage>
</organism>
<dbReference type="GO" id="GO:0000774">
    <property type="term" value="F:adenyl-nucleotide exchange factor activity"/>
    <property type="evidence" value="ECO:0007669"/>
    <property type="project" value="TreeGrafter"/>
</dbReference>
<evidence type="ECO:0000259" key="3">
    <source>
        <dbReference type="PROSITE" id="PS51035"/>
    </source>
</evidence>
<dbReference type="PANTHER" id="PTHR12329:SF11">
    <property type="entry name" value="BAG FAMILY MOLECULAR CHAPERONE REGULATOR 1"/>
    <property type="match status" value="1"/>
</dbReference>
<dbReference type="EMBL" id="CM007381">
    <property type="protein sequence ID" value="ONK80415.1"/>
    <property type="molecule type" value="Genomic_DNA"/>
</dbReference>
<dbReference type="GO" id="GO:0051087">
    <property type="term" value="F:protein-folding chaperone binding"/>
    <property type="evidence" value="ECO:0007669"/>
    <property type="project" value="InterPro"/>
</dbReference>
<dbReference type="InterPro" id="IPR003103">
    <property type="entry name" value="BAG_domain"/>
</dbReference>
<evidence type="ECO:0000313" key="5">
    <source>
        <dbReference type="Proteomes" id="UP000243459"/>
    </source>
</evidence>
<dbReference type="Proteomes" id="UP000243459">
    <property type="component" value="Chromosome 1"/>
</dbReference>
<dbReference type="GO" id="GO:0050821">
    <property type="term" value="P:protein stabilization"/>
    <property type="evidence" value="ECO:0007669"/>
    <property type="project" value="TreeGrafter"/>
</dbReference>
<dbReference type="SUPFAM" id="SSF63491">
    <property type="entry name" value="BAG domain"/>
    <property type="match status" value="1"/>
</dbReference>
<proteinExistence type="predicted"/>
<dbReference type="InterPro" id="IPR039773">
    <property type="entry name" value="BAG_chaperone_regulator"/>
</dbReference>
<feature type="region of interest" description="Disordered" evidence="2">
    <location>
        <begin position="1"/>
        <end position="37"/>
    </location>
</feature>
<gene>
    <name evidence="4" type="ORF">A4U43_C01F17490</name>
</gene>